<evidence type="ECO:0000256" key="1">
    <source>
        <dbReference type="ARBA" id="ARBA00004374"/>
    </source>
</evidence>
<dbReference type="AlphaFoldDB" id="A0A1U7LUZ7"/>
<dbReference type="GO" id="GO:1990627">
    <property type="term" value="P:mitochondrial inner membrane fusion"/>
    <property type="evidence" value="ECO:0007669"/>
    <property type="project" value="EnsemblFungi"/>
</dbReference>
<comment type="catalytic activity">
    <reaction evidence="11">
        <text>GTP + H2O = GDP + phosphate + H(+)</text>
        <dbReference type="Rhea" id="RHEA:19669"/>
        <dbReference type="ChEBI" id="CHEBI:15377"/>
        <dbReference type="ChEBI" id="CHEBI:15378"/>
        <dbReference type="ChEBI" id="CHEBI:37565"/>
        <dbReference type="ChEBI" id="CHEBI:43474"/>
        <dbReference type="ChEBI" id="CHEBI:58189"/>
    </reaction>
</comment>
<evidence type="ECO:0000256" key="3">
    <source>
        <dbReference type="ARBA" id="ARBA00022741"/>
    </source>
</evidence>
<keyword evidence="6" id="KW-1133">Transmembrane helix</keyword>
<evidence type="ECO:0000256" key="9">
    <source>
        <dbReference type="ARBA" id="ARBA00023134"/>
    </source>
</evidence>
<evidence type="ECO:0000313" key="13">
    <source>
        <dbReference type="EMBL" id="OLL26505.1"/>
    </source>
</evidence>
<dbReference type="GO" id="GO:0003924">
    <property type="term" value="F:GTPase activity"/>
    <property type="evidence" value="ECO:0007669"/>
    <property type="project" value="EnsemblFungi"/>
</dbReference>
<keyword evidence="10" id="KW-0472">Membrane</keyword>
<dbReference type="PROSITE" id="PS51718">
    <property type="entry name" value="G_DYNAMIN_2"/>
    <property type="match status" value="1"/>
</dbReference>
<dbReference type="InterPro" id="IPR027094">
    <property type="entry name" value="Mitofusin_fam"/>
</dbReference>
<keyword evidence="2 13" id="KW-0812">Transmembrane</keyword>
<dbReference type="GO" id="GO:0005525">
    <property type="term" value="F:GTP binding"/>
    <property type="evidence" value="ECO:0007669"/>
    <property type="project" value="UniProtKB-KW"/>
</dbReference>
<dbReference type="GO" id="GO:0160189">
    <property type="term" value="C:peroxisomal-mitochondrial contact site"/>
    <property type="evidence" value="ECO:0007669"/>
    <property type="project" value="EnsemblFungi"/>
</dbReference>
<dbReference type="GO" id="GO:0048312">
    <property type="term" value="P:intracellular distribution of mitochondria"/>
    <property type="evidence" value="ECO:0007669"/>
    <property type="project" value="EnsemblFungi"/>
</dbReference>
<keyword evidence="7" id="KW-0175">Coiled coil</keyword>
<dbReference type="GO" id="GO:0005741">
    <property type="term" value="C:mitochondrial outer membrane"/>
    <property type="evidence" value="ECO:0007669"/>
    <property type="project" value="UniProtKB-SubCell"/>
</dbReference>
<keyword evidence="4" id="KW-1000">Mitochondrion outer membrane</keyword>
<accession>A0A1U7LUZ7</accession>
<dbReference type="Gene3D" id="3.40.50.300">
    <property type="entry name" value="P-loop containing nucleotide triphosphate hydrolases"/>
    <property type="match status" value="1"/>
</dbReference>
<keyword evidence="14" id="KW-1185">Reference proteome</keyword>
<keyword evidence="3" id="KW-0547">Nucleotide-binding</keyword>
<dbReference type="PANTHER" id="PTHR10465">
    <property type="entry name" value="TRANSMEMBRANE GTPASE FZO1"/>
    <property type="match status" value="1"/>
</dbReference>
<evidence type="ECO:0000256" key="8">
    <source>
        <dbReference type="ARBA" id="ARBA00023128"/>
    </source>
</evidence>
<evidence type="ECO:0000256" key="6">
    <source>
        <dbReference type="ARBA" id="ARBA00022989"/>
    </source>
</evidence>
<evidence type="ECO:0000256" key="2">
    <source>
        <dbReference type="ARBA" id="ARBA00022692"/>
    </source>
</evidence>
<comment type="subcellular location">
    <subcellularLocation>
        <location evidence="1">Mitochondrion outer membrane</location>
        <topology evidence="1">Multi-pass membrane protein</topology>
    </subcellularLocation>
</comment>
<keyword evidence="5" id="KW-0378">Hydrolase</keyword>
<name>A0A1U7LUZ7_NEOID</name>
<proteinExistence type="predicted"/>
<comment type="caution">
    <text evidence="13">The sequence shown here is derived from an EMBL/GenBank/DDBJ whole genome shotgun (WGS) entry which is preliminary data.</text>
</comment>
<evidence type="ECO:0000259" key="12">
    <source>
        <dbReference type="PROSITE" id="PS51718"/>
    </source>
</evidence>
<dbReference type="GO" id="GO:1990626">
    <property type="term" value="P:mitochondrial outer membrane fusion"/>
    <property type="evidence" value="ECO:0007669"/>
    <property type="project" value="EnsemblFungi"/>
</dbReference>
<dbReference type="Proteomes" id="UP000186594">
    <property type="component" value="Unassembled WGS sequence"/>
</dbReference>
<protein>
    <submittedName>
        <fullName evidence="13">Transmembrane GTPase fzo1</fullName>
    </submittedName>
</protein>
<evidence type="ECO:0000256" key="11">
    <source>
        <dbReference type="ARBA" id="ARBA00048548"/>
    </source>
</evidence>
<dbReference type="STRING" id="1198029.A0A1U7LUZ7"/>
<reference evidence="13 14" key="1">
    <citation type="submission" date="2016-04" db="EMBL/GenBank/DDBJ databases">
        <title>Evolutionary innovation and constraint leading to complex multicellularity in the Ascomycota.</title>
        <authorList>
            <person name="Cisse O."/>
            <person name="Nguyen A."/>
            <person name="Hewitt D.A."/>
            <person name="Jedd G."/>
            <person name="Stajich J.E."/>
        </authorList>
    </citation>
    <scope>NUCLEOTIDE SEQUENCE [LARGE SCALE GENOMIC DNA]</scope>
    <source>
        <strain evidence="13 14">DAH-3</strain>
    </source>
</reference>
<dbReference type="OrthoDB" id="9984778at2759"/>
<dbReference type="InterPro" id="IPR030381">
    <property type="entry name" value="G_DYNAMIN_dom"/>
</dbReference>
<evidence type="ECO:0000256" key="5">
    <source>
        <dbReference type="ARBA" id="ARBA00022801"/>
    </source>
</evidence>
<feature type="domain" description="Dynamin-type G" evidence="12">
    <location>
        <begin position="198"/>
        <end position="451"/>
    </location>
</feature>
<evidence type="ECO:0000256" key="7">
    <source>
        <dbReference type="ARBA" id="ARBA00023054"/>
    </source>
</evidence>
<evidence type="ECO:0000256" key="10">
    <source>
        <dbReference type="ARBA" id="ARBA00023136"/>
    </source>
</evidence>
<keyword evidence="9" id="KW-0342">GTP-binding</keyword>
<dbReference type="GO" id="GO:0005777">
    <property type="term" value="C:peroxisome"/>
    <property type="evidence" value="ECO:0007669"/>
    <property type="project" value="EnsemblFungi"/>
</dbReference>
<sequence length="782" mass="87481">MSCYLPNTLATSYQDDLQAELQSSSDSGYGSVLDAHSEIPLATPATNSNSNHQSLLQQIRYNDNRARLARAIDGTATLLSNLKEHNDNVRPSHYPRCSRNQVIRGQSSFNEPESNRPNIRPAFSPLEDADQKSEFVDDALLVNSSVESDINVLKLDLRVEAHESESLHTLEAKSIGSLLSGRFTKSLRQLDALKTRIDDTSSKIFVTGDLNAGKSTFCNALLRKQVLPEDQQPCTNVFCEVLDARENGSVEEAHAVPHGISYSRLDERTYQTYPLEKLDDIVDDSINWAQVKVYVDDNRSIDQSLLRNGVVDIALIDAPGLNLDSLKTTAVFARQEEIDVVVFVVSAENHFTLSAKEFIWNAANEKAYIFIVVNRFDNIKAKERCRRLILEQIEKMSPQTFKDSSELVHFVSSNAVLDPFADPSKVVAFENLERSLRQFILVKRSKSKLAPAKTYLELLHRDIHTITSTNKGAAEKEYTKADQELSLVTPEYESTISTRNAVSDSALKIIEETCRSVQKYTRKHLQTCLRTMDTPICSYPGFLSAWHYAQQTQSMVLKKVEGQVLDCESFARSKTVSGVDAIRQLGLSSLKQYNPRQFNPHFMFSRRKDALERTISVCVQWSDFIDLDQQEKNGAIGMGVMAMTVIGGKFLSGKAILDGLLKIHGIGGHKLAGIGAVAFAISDLPRAIPKNVAKRVQKVLDSSDFIHNNSERIVRECRTVLNMPIEELRACFQSSIEEQARKKSELEKTKDESGTALRFYSRALKQSAEMGSIVGKIDLELD</sequence>
<evidence type="ECO:0000256" key="4">
    <source>
        <dbReference type="ARBA" id="ARBA00022787"/>
    </source>
</evidence>
<dbReference type="OMA" id="RCERMIL"/>
<dbReference type="EMBL" id="LXFE01000175">
    <property type="protein sequence ID" value="OLL26505.1"/>
    <property type="molecule type" value="Genomic_DNA"/>
</dbReference>
<dbReference type="SUPFAM" id="SSF52540">
    <property type="entry name" value="P-loop containing nucleoside triphosphate hydrolases"/>
    <property type="match status" value="1"/>
</dbReference>
<evidence type="ECO:0000313" key="14">
    <source>
        <dbReference type="Proteomes" id="UP000186594"/>
    </source>
</evidence>
<keyword evidence="8" id="KW-0496">Mitochondrion</keyword>
<dbReference type="Pfam" id="PF00350">
    <property type="entry name" value="Dynamin_N"/>
    <property type="match status" value="1"/>
</dbReference>
<gene>
    <name evidence="13" type="ORF">NEOLI_004193</name>
</gene>
<dbReference type="InterPro" id="IPR027417">
    <property type="entry name" value="P-loop_NTPase"/>
</dbReference>
<dbReference type="PANTHER" id="PTHR10465:SF0">
    <property type="entry name" value="SARCALUMENIN"/>
    <property type="match status" value="1"/>
</dbReference>
<organism evidence="13 14">
    <name type="scientific">Neolecta irregularis (strain DAH-3)</name>
    <dbReference type="NCBI Taxonomy" id="1198029"/>
    <lineage>
        <taxon>Eukaryota</taxon>
        <taxon>Fungi</taxon>
        <taxon>Dikarya</taxon>
        <taxon>Ascomycota</taxon>
        <taxon>Taphrinomycotina</taxon>
        <taxon>Neolectales</taxon>
        <taxon>Neolectaceae</taxon>
        <taxon>Neolecta</taxon>
    </lineage>
</organism>
<dbReference type="InterPro" id="IPR045063">
    <property type="entry name" value="Dynamin_N"/>
</dbReference>
<dbReference type="FunFam" id="3.40.50.300:FF:000638">
    <property type="entry name" value="Transmembrane GTPase Fzo1, putative"/>
    <property type="match status" value="1"/>
</dbReference>
<dbReference type="GO" id="GO:0160190">
    <property type="term" value="F:peroxisome-mitochondrion membrane tether activity"/>
    <property type="evidence" value="ECO:0007669"/>
    <property type="project" value="EnsemblFungi"/>
</dbReference>